<feature type="signal peptide" evidence="1">
    <location>
        <begin position="1"/>
        <end position="25"/>
    </location>
</feature>
<protein>
    <recommendedName>
        <fullName evidence="4">DUF4410 domain-containing protein</fullName>
    </recommendedName>
</protein>
<dbReference type="InterPro" id="IPR025522">
    <property type="entry name" value="DUF4410"/>
</dbReference>
<evidence type="ECO:0008006" key="4">
    <source>
        <dbReference type="Google" id="ProtNLM"/>
    </source>
</evidence>
<evidence type="ECO:0000256" key="1">
    <source>
        <dbReference type="SAM" id="SignalP"/>
    </source>
</evidence>
<gene>
    <name evidence="2" type="ORF">GCM10011332_03180</name>
</gene>
<accession>A0A917BPV2</accession>
<name>A0A917BPV2_9PROT</name>
<feature type="chain" id="PRO_5037576107" description="DUF4410 domain-containing protein" evidence="1">
    <location>
        <begin position="26"/>
        <end position="166"/>
    </location>
</feature>
<evidence type="ECO:0000313" key="3">
    <source>
        <dbReference type="Proteomes" id="UP000632498"/>
    </source>
</evidence>
<dbReference type="PROSITE" id="PS51257">
    <property type="entry name" value="PROKAR_LIPOPROTEIN"/>
    <property type="match status" value="1"/>
</dbReference>
<sequence length="166" mass="17783">MNFIKVVAVLGLVSLISACSGTVKTMPENSSYKYNGEQYSTVTISLEQAKVSDEGSFNAQAFKTTLENALKEQGLISDGQKTALRVDLKNVNLRSQGAAVLLGFLAGSDTIEGTVTLLDANNQIINKFDVDASYAAGGLIGGQDGMRMDWLYAKFAELTWQTIKGS</sequence>
<reference evidence="2" key="2">
    <citation type="submission" date="2020-09" db="EMBL/GenBank/DDBJ databases">
        <authorList>
            <person name="Sun Q."/>
            <person name="Zhou Y."/>
        </authorList>
    </citation>
    <scope>NUCLEOTIDE SEQUENCE</scope>
    <source>
        <strain evidence="2">CGMCC 1.15254</strain>
    </source>
</reference>
<evidence type="ECO:0000313" key="2">
    <source>
        <dbReference type="EMBL" id="GGF53212.1"/>
    </source>
</evidence>
<comment type="caution">
    <text evidence="2">The sequence shown here is derived from an EMBL/GenBank/DDBJ whole genome shotgun (WGS) entry which is preliminary data.</text>
</comment>
<dbReference type="AlphaFoldDB" id="A0A917BPV2"/>
<dbReference type="EMBL" id="BMHV01000002">
    <property type="protein sequence ID" value="GGF53212.1"/>
    <property type="molecule type" value="Genomic_DNA"/>
</dbReference>
<proteinExistence type="predicted"/>
<organism evidence="2 3">
    <name type="scientific">Terasakiella brassicae</name>
    <dbReference type="NCBI Taxonomy" id="1634917"/>
    <lineage>
        <taxon>Bacteria</taxon>
        <taxon>Pseudomonadati</taxon>
        <taxon>Pseudomonadota</taxon>
        <taxon>Alphaproteobacteria</taxon>
        <taxon>Rhodospirillales</taxon>
        <taxon>Terasakiellaceae</taxon>
        <taxon>Terasakiella</taxon>
    </lineage>
</organism>
<dbReference type="RefSeq" id="WP_188660527.1">
    <property type="nucleotide sequence ID" value="NZ_BMHV01000002.1"/>
</dbReference>
<keyword evidence="3" id="KW-1185">Reference proteome</keyword>
<keyword evidence="1" id="KW-0732">Signal</keyword>
<dbReference type="Pfam" id="PF14366">
    <property type="entry name" value="DUF4410"/>
    <property type="match status" value="1"/>
</dbReference>
<dbReference type="Proteomes" id="UP000632498">
    <property type="component" value="Unassembled WGS sequence"/>
</dbReference>
<reference evidence="2" key="1">
    <citation type="journal article" date="2014" name="Int. J. Syst. Evol. Microbiol.">
        <title>Complete genome sequence of Corynebacterium casei LMG S-19264T (=DSM 44701T), isolated from a smear-ripened cheese.</title>
        <authorList>
            <consortium name="US DOE Joint Genome Institute (JGI-PGF)"/>
            <person name="Walter F."/>
            <person name="Albersmeier A."/>
            <person name="Kalinowski J."/>
            <person name="Ruckert C."/>
        </authorList>
    </citation>
    <scope>NUCLEOTIDE SEQUENCE</scope>
    <source>
        <strain evidence="2">CGMCC 1.15254</strain>
    </source>
</reference>